<feature type="transmembrane region" description="Helical" evidence="8">
    <location>
        <begin position="447"/>
        <end position="469"/>
    </location>
</feature>
<dbReference type="PANTHER" id="PTHR30572">
    <property type="entry name" value="MEMBRANE COMPONENT OF TRANSPORTER-RELATED"/>
    <property type="match status" value="1"/>
</dbReference>
<gene>
    <name evidence="10" type="ORF">NCTC13350_02401</name>
</gene>
<feature type="domain" description="ABC3 transporter permease C-terminal" evidence="9">
    <location>
        <begin position="361"/>
        <end position="472"/>
    </location>
</feature>
<evidence type="ECO:0000256" key="2">
    <source>
        <dbReference type="ARBA" id="ARBA00022475"/>
    </source>
</evidence>
<evidence type="ECO:0000256" key="1">
    <source>
        <dbReference type="ARBA" id="ARBA00004651"/>
    </source>
</evidence>
<dbReference type="Proteomes" id="UP000255000">
    <property type="component" value="Unassembled WGS sequence"/>
</dbReference>
<name>A0A378ZY43_9HYPH</name>
<feature type="transmembrane region" description="Helical" evidence="8">
    <location>
        <begin position="399"/>
        <end position="427"/>
    </location>
</feature>
<dbReference type="InterPro" id="IPR003838">
    <property type="entry name" value="ABC3_permease_C"/>
</dbReference>
<dbReference type="GO" id="GO:0005886">
    <property type="term" value="C:plasma membrane"/>
    <property type="evidence" value="ECO:0007669"/>
    <property type="project" value="UniProtKB-SubCell"/>
</dbReference>
<feature type="transmembrane region" description="Helical" evidence="8">
    <location>
        <begin position="12"/>
        <end position="35"/>
    </location>
</feature>
<feature type="transmembrane region" description="Helical" evidence="8">
    <location>
        <begin position="352"/>
        <end position="378"/>
    </location>
</feature>
<feature type="compositionally biased region" description="Basic and acidic residues" evidence="7">
    <location>
        <begin position="204"/>
        <end position="250"/>
    </location>
</feature>
<organism evidence="10 11">
    <name type="scientific">Pannonibacter phragmitetus</name>
    <dbReference type="NCBI Taxonomy" id="121719"/>
    <lineage>
        <taxon>Bacteria</taxon>
        <taxon>Pseudomonadati</taxon>
        <taxon>Pseudomonadota</taxon>
        <taxon>Alphaproteobacteria</taxon>
        <taxon>Hyphomicrobiales</taxon>
        <taxon>Stappiaceae</taxon>
        <taxon>Pannonibacter</taxon>
    </lineage>
</organism>
<feature type="compositionally biased region" description="Basic and acidic residues" evidence="7">
    <location>
        <begin position="277"/>
        <end position="290"/>
    </location>
</feature>
<evidence type="ECO:0000313" key="11">
    <source>
        <dbReference type="Proteomes" id="UP000255000"/>
    </source>
</evidence>
<comment type="subcellular location">
    <subcellularLocation>
        <location evidence="1">Cell membrane</location>
        <topology evidence="1">Multi-pass membrane protein</topology>
    </subcellularLocation>
</comment>
<protein>
    <submittedName>
        <fullName evidence="10">Acidobacterial duplicated orphan permease</fullName>
    </submittedName>
</protein>
<dbReference type="InterPro" id="IPR050250">
    <property type="entry name" value="Macrolide_Exporter_MacB"/>
</dbReference>
<comment type="similarity">
    <text evidence="6">Belongs to the ABC-4 integral membrane protein family.</text>
</comment>
<evidence type="ECO:0000256" key="5">
    <source>
        <dbReference type="ARBA" id="ARBA00023136"/>
    </source>
</evidence>
<dbReference type="PANTHER" id="PTHR30572:SF4">
    <property type="entry name" value="ABC TRANSPORTER PERMEASE YTRF"/>
    <property type="match status" value="1"/>
</dbReference>
<evidence type="ECO:0000256" key="6">
    <source>
        <dbReference type="ARBA" id="ARBA00038076"/>
    </source>
</evidence>
<dbReference type="Pfam" id="PF02687">
    <property type="entry name" value="FtsX"/>
    <property type="match status" value="1"/>
</dbReference>
<feature type="region of interest" description="Disordered" evidence="7">
    <location>
        <begin position="204"/>
        <end position="297"/>
    </location>
</feature>
<evidence type="ECO:0000256" key="4">
    <source>
        <dbReference type="ARBA" id="ARBA00022989"/>
    </source>
</evidence>
<keyword evidence="3 8" id="KW-0812">Transmembrane</keyword>
<evidence type="ECO:0000256" key="3">
    <source>
        <dbReference type="ARBA" id="ARBA00022692"/>
    </source>
</evidence>
<evidence type="ECO:0000259" key="9">
    <source>
        <dbReference type="Pfam" id="PF02687"/>
    </source>
</evidence>
<sequence length="479" mass="49914">MISFILADIRRFAGGAIAVALLIALSVGLCVTVTLQERALRLGSARAAEKFDLVVGAAGSETQLTLSTVFLQAAPLPLMPGEVLARLSADPRVSLAAPVGFGDSFEGYPIAGTTTALISSLSPELAEGKMFARLGEAVIGSDVDLTLGNEIKPLHGTLESGGHTHTEGTYTVTGRMAPTGTAWDRAILVPIRAVWQIHGMEAGEGHDQDHEAGHEAGHEDHAHGTEEAAATEHGHDHEAAADAHDHDHASHGAAPATLLAQPETSEEEKPEPAATDMGHDDHDHHGHVDPDAPLDEVFTADTPGLPAVLVKPKSFADAYKLRQEYRRGDTLAVFPGEVLTRLYGTLGDARSILLALAIGTQAIVIAAILMVTIMHVGARRRQIGALRALGIPRRSVLQIVWGELFGLFIAGAALGTGVGYGAALLLSEGLAAATAVHMPVEFASEDIPLVLGFLAVAAIVSIVPACAALRISPAQALRA</sequence>
<dbReference type="AlphaFoldDB" id="A0A378ZY43"/>
<keyword evidence="5 8" id="KW-0472">Membrane</keyword>
<keyword evidence="2" id="KW-1003">Cell membrane</keyword>
<evidence type="ECO:0000256" key="8">
    <source>
        <dbReference type="SAM" id="Phobius"/>
    </source>
</evidence>
<accession>A0A378ZY43</accession>
<dbReference type="GO" id="GO:0022857">
    <property type="term" value="F:transmembrane transporter activity"/>
    <property type="evidence" value="ECO:0007669"/>
    <property type="project" value="TreeGrafter"/>
</dbReference>
<dbReference type="OrthoDB" id="9784014at2"/>
<proteinExistence type="inferred from homology"/>
<keyword evidence="4 8" id="KW-1133">Transmembrane helix</keyword>
<dbReference type="EMBL" id="UGSK01000001">
    <property type="protein sequence ID" value="SUB01461.1"/>
    <property type="molecule type" value="Genomic_DNA"/>
</dbReference>
<reference evidence="10 11" key="1">
    <citation type="submission" date="2018-06" db="EMBL/GenBank/DDBJ databases">
        <authorList>
            <consortium name="Pathogen Informatics"/>
            <person name="Doyle S."/>
        </authorList>
    </citation>
    <scope>NUCLEOTIDE SEQUENCE [LARGE SCALE GENOMIC DNA]</scope>
    <source>
        <strain evidence="10 11">NCTC13350</strain>
    </source>
</reference>
<evidence type="ECO:0000313" key="10">
    <source>
        <dbReference type="EMBL" id="SUB01461.1"/>
    </source>
</evidence>
<evidence type="ECO:0000256" key="7">
    <source>
        <dbReference type="SAM" id="MobiDB-lite"/>
    </source>
</evidence>
<dbReference type="RefSeq" id="WP_019964743.1">
    <property type="nucleotide sequence ID" value="NZ_UGSK01000001.1"/>
</dbReference>